<keyword evidence="4" id="KW-0004">4Fe-4S</keyword>
<evidence type="ECO:0000256" key="2">
    <source>
        <dbReference type="ARBA" id="ARBA00001966"/>
    </source>
</evidence>
<dbReference type="InterPro" id="IPR041957">
    <property type="entry name" value="CT_Nitrate-R-NapA-like"/>
</dbReference>
<dbReference type="HOGENOM" id="CLU_000422_4_0_0"/>
<dbReference type="STRING" id="75906.THERU_04670"/>
<evidence type="ECO:0000256" key="4">
    <source>
        <dbReference type="ARBA" id="ARBA00022485"/>
    </source>
</evidence>
<reference evidence="12 13" key="1">
    <citation type="submission" date="2013-12" db="EMBL/GenBank/DDBJ databases">
        <authorList>
            <consortium name="DOE Joint Genome Institute"/>
            <person name="Eisen J."/>
            <person name="Huntemann M."/>
            <person name="Han J."/>
            <person name="Chen A."/>
            <person name="Kyrpides N."/>
            <person name="Mavromatis K."/>
            <person name="Markowitz V."/>
            <person name="Palaniappan K."/>
            <person name="Ivanova N."/>
            <person name="Schaumberg A."/>
            <person name="Pati A."/>
            <person name="Liolios K."/>
            <person name="Nordberg H.P."/>
            <person name="Cantor M.N."/>
            <person name="Hua S.X."/>
            <person name="Woyke T."/>
        </authorList>
    </citation>
    <scope>NUCLEOTIDE SEQUENCE [LARGE SCALE GENOMIC DNA]</scope>
    <source>
        <strain evidence="12 13">DSM 23557</strain>
    </source>
</reference>
<dbReference type="KEGG" id="trd:THERU_04670"/>
<dbReference type="SUPFAM" id="SSF53706">
    <property type="entry name" value="Formate dehydrogenase/DMSO reductase, domains 1-3"/>
    <property type="match status" value="1"/>
</dbReference>
<dbReference type="InterPro" id="IPR050123">
    <property type="entry name" value="Prok_molybdopt-oxidoreductase"/>
</dbReference>
<evidence type="ECO:0000256" key="7">
    <source>
        <dbReference type="ARBA" id="ARBA00023002"/>
    </source>
</evidence>
<dbReference type="CDD" id="cd02791">
    <property type="entry name" value="MopB_CT_Nitrate-R-NapA-like"/>
    <property type="match status" value="1"/>
</dbReference>
<dbReference type="InterPro" id="IPR006656">
    <property type="entry name" value="Mopterin_OxRdtase"/>
</dbReference>
<dbReference type="CDD" id="cd02754">
    <property type="entry name" value="MopB_Nitrate-R-NapA-like"/>
    <property type="match status" value="1"/>
</dbReference>
<keyword evidence="5" id="KW-0500">Molybdenum</keyword>
<dbReference type="AlphaFoldDB" id="W0DGA3"/>
<evidence type="ECO:0000256" key="1">
    <source>
        <dbReference type="ARBA" id="ARBA00001942"/>
    </source>
</evidence>
<organism evidence="13">
    <name type="scientific">Thermocrinis ruber</name>
    <dbReference type="NCBI Taxonomy" id="75906"/>
    <lineage>
        <taxon>Bacteria</taxon>
        <taxon>Pseudomonadati</taxon>
        <taxon>Aquificota</taxon>
        <taxon>Aquificia</taxon>
        <taxon>Aquificales</taxon>
        <taxon>Aquificaceae</taxon>
        <taxon>Thermocrinis</taxon>
    </lineage>
</organism>
<dbReference type="Gene3D" id="2.40.40.20">
    <property type="match status" value="1"/>
</dbReference>
<comment type="cofactor">
    <cofactor evidence="2">
        <name>[4Fe-4S] cluster</name>
        <dbReference type="ChEBI" id="CHEBI:49883"/>
    </cofactor>
</comment>
<dbReference type="PANTHER" id="PTHR43105">
    <property type="entry name" value="RESPIRATORY NITRATE REDUCTASE"/>
    <property type="match status" value="1"/>
</dbReference>
<keyword evidence="8" id="KW-0408">Iron</keyword>
<evidence type="ECO:0000256" key="8">
    <source>
        <dbReference type="ARBA" id="ARBA00023004"/>
    </source>
</evidence>
<keyword evidence="6" id="KW-0479">Metal-binding</keyword>
<evidence type="ECO:0000256" key="6">
    <source>
        <dbReference type="ARBA" id="ARBA00022723"/>
    </source>
</evidence>
<evidence type="ECO:0000256" key="5">
    <source>
        <dbReference type="ARBA" id="ARBA00022505"/>
    </source>
</evidence>
<comment type="cofactor">
    <cofactor evidence="1">
        <name>Mo-bis(molybdopterin guanine dinucleotide)</name>
        <dbReference type="ChEBI" id="CHEBI:60539"/>
    </cofactor>
</comment>
<dbReference type="Gene3D" id="3.40.50.740">
    <property type="match status" value="1"/>
</dbReference>
<dbReference type="GO" id="GO:0016020">
    <property type="term" value="C:membrane"/>
    <property type="evidence" value="ECO:0007669"/>
    <property type="project" value="TreeGrafter"/>
</dbReference>
<gene>
    <name evidence="12" type="ORF">THERU_04670</name>
</gene>
<dbReference type="Pfam" id="PF00384">
    <property type="entry name" value="Molybdopterin"/>
    <property type="match status" value="1"/>
</dbReference>
<evidence type="ECO:0000313" key="12">
    <source>
        <dbReference type="EMBL" id="AHE96073.1"/>
    </source>
</evidence>
<dbReference type="RefSeq" id="WP_025306100.1">
    <property type="nucleotide sequence ID" value="NZ_CP007028.1"/>
</dbReference>
<dbReference type="eggNOG" id="COG0243">
    <property type="taxonomic scope" value="Bacteria"/>
</dbReference>
<dbReference type="GO" id="GO:0042128">
    <property type="term" value="P:nitrate assimilation"/>
    <property type="evidence" value="ECO:0007669"/>
    <property type="project" value="UniProtKB-KW"/>
</dbReference>
<evidence type="ECO:0000313" key="13">
    <source>
        <dbReference type="Proteomes" id="UP000018914"/>
    </source>
</evidence>
<keyword evidence="7" id="KW-0560">Oxidoreductase</keyword>
<evidence type="ECO:0000256" key="3">
    <source>
        <dbReference type="ARBA" id="ARBA00008747"/>
    </source>
</evidence>
<dbReference type="Gene3D" id="2.20.25.90">
    <property type="entry name" value="ADC-like domains"/>
    <property type="match status" value="1"/>
</dbReference>
<dbReference type="GO" id="GO:0046872">
    <property type="term" value="F:metal ion binding"/>
    <property type="evidence" value="ECO:0007669"/>
    <property type="project" value="UniProtKB-KW"/>
</dbReference>
<dbReference type="EMBL" id="CP007028">
    <property type="protein sequence ID" value="AHE96073.1"/>
    <property type="molecule type" value="Genomic_DNA"/>
</dbReference>
<dbReference type="SMART" id="SM00926">
    <property type="entry name" value="Molybdop_Fe4S4"/>
    <property type="match status" value="1"/>
</dbReference>
<dbReference type="Gene3D" id="3.40.228.10">
    <property type="entry name" value="Dimethylsulfoxide Reductase, domain 2"/>
    <property type="match status" value="1"/>
</dbReference>
<name>W0DGA3_9AQUI</name>
<dbReference type="InterPro" id="IPR006963">
    <property type="entry name" value="Mopterin_OxRdtase_4Fe-4S_dom"/>
</dbReference>
<dbReference type="PANTHER" id="PTHR43105:SF9">
    <property type="entry name" value="NADPH-FE(3+) OXIDOREDUCTASE SUBUNIT ALPHA"/>
    <property type="match status" value="1"/>
</dbReference>
<evidence type="ECO:0000256" key="9">
    <source>
        <dbReference type="ARBA" id="ARBA00023014"/>
    </source>
</evidence>
<comment type="similarity">
    <text evidence="3">Belongs to the prokaryotic molybdopterin-containing oxidoreductase family. NasA/NapA/NarB subfamily.</text>
</comment>
<dbReference type="Pfam" id="PF01568">
    <property type="entry name" value="Molydop_binding"/>
    <property type="match status" value="1"/>
</dbReference>
<dbReference type="InterPro" id="IPR006657">
    <property type="entry name" value="MoPterin_dinucl-bd_dom"/>
</dbReference>
<dbReference type="SUPFAM" id="SSF50692">
    <property type="entry name" value="ADC-like"/>
    <property type="match status" value="1"/>
</dbReference>
<sequence>MSAKFQCPYCGVGCGLLMGEGRVRGDKDHPANFGDVCKKPLYYPKVMNKGRLLKPMYREDKKEPFVEIDWGTAYEILRQKLTEIEREGLYFYVSGQLMTEDIYVINKFVKGFLGINNIDANSRLCMATPVVAYKLAFGSDGPPCTYEDVDDTDAFVFAGSNAAWTHPVLFKRVLKRKNEGAKVVVIDPIRTETARKADIQIQLRAGTDIVLFNSVLYILYREGWINKQFIEQYVEGFEDAIAECINHPPEVASKICDVEVRDIYKLAELYAFSKKLISFWCQGLNQSSQGTYANLALINLHLATGRLNDKGCPFSLTGQPNAMGGREMGYLSNGLPGYRDVRNEEDRTFVESFWGLEKGTIKAQPGPTITEAIDLMLDGKIKFLWVVCTNPALTLPNLNKVKKALEKVFLVVQDAYWNEACSFANLLLPAAQMGEKEGVMTGSDRTLTFCEKFSEPPGFAKPDWQIFKELAHHLGFEKYFPYENSKDVFEELKELTEGRLCDISSYSYDVLPKRWGRGWLYWDLKFPTDNGRAKMYPTPYKHRPAKFILITGRTKNQWHTMTRTGKSEELLKGEEEPFLLMSQEDALALGVSEDDVVEVSSDKGKVQLRVRLGDVKRGHLFAPFGYGGVNALIGDESDPFSKEPELKFIEVEVKMP</sequence>
<dbReference type="GO" id="GO:0016491">
    <property type="term" value="F:oxidoreductase activity"/>
    <property type="evidence" value="ECO:0007669"/>
    <property type="project" value="UniProtKB-KW"/>
</dbReference>
<evidence type="ECO:0000256" key="10">
    <source>
        <dbReference type="ARBA" id="ARBA00023063"/>
    </source>
</evidence>
<dbReference type="GO" id="GO:0043546">
    <property type="term" value="F:molybdopterin cofactor binding"/>
    <property type="evidence" value="ECO:0007669"/>
    <property type="project" value="InterPro"/>
</dbReference>
<protein>
    <submittedName>
        <fullName evidence="12">Nitrate reductase</fullName>
    </submittedName>
</protein>
<feature type="domain" description="4Fe-4S Mo/W bis-MGD-type" evidence="11">
    <location>
        <begin position="1"/>
        <end position="49"/>
    </location>
</feature>
<dbReference type="Pfam" id="PF04879">
    <property type="entry name" value="Molybdop_Fe4S4"/>
    <property type="match status" value="1"/>
</dbReference>
<keyword evidence="10" id="KW-0534">Nitrate assimilation</keyword>
<dbReference type="PATRIC" id="fig|75906.3.peg.907"/>
<dbReference type="GO" id="GO:0045333">
    <property type="term" value="P:cellular respiration"/>
    <property type="evidence" value="ECO:0007669"/>
    <property type="project" value="UniProtKB-ARBA"/>
</dbReference>
<accession>W0DGA3</accession>
<dbReference type="Proteomes" id="UP000018914">
    <property type="component" value="Chromosome"/>
</dbReference>
<evidence type="ECO:0000259" key="11">
    <source>
        <dbReference type="SMART" id="SM00926"/>
    </source>
</evidence>
<keyword evidence="9" id="KW-0411">Iron-sulfur</keyword>
<keyword evidence="13" id="KW-1185">Reference proteome</keyword>
<dbReference type="OrthoDB" id="9789468at2"/>
<dbReference type="InterPro" id="IPR009010">
    <property type="entry name" value="Asp_de-COase-like_dom_sf"/>
</dbReference>
<dbReference type="GO" id="GO:0051539">
    <property type="term" value="F:4 iron, 4 sulfur cluster binding"/>
    <property type="evidence" value="ECO:0007669"/>
    <property type="project" value="UniProtKB-KW"/>
</dbReference>
<proteinExistence type="inferred from homology"/>